<dbReference type="SUPFAM" id="SSF50494">
    <property type="entry name" value="Trypsin-like serine proteases"/>
    <property type="match status" value="2"/>
</dbReference>
<dbReference type="InterPro" id="IPR043504">
    <property type="entry name" value="Peptidase_S1_PA_chymotrypsin"/>
</dbReference>
<protein>
    <recommendedName>
        <fullName evidence="4">Peptidase S1 domain-containing protein</fullName>
    </recommendedName>
</protein>
<keyword evidence="3" id="KW-0732">Signal</keyword>
<organism evidence="5 6">
    <name type="scientific">Orchesella dallaii</name>
    <dbReference type="NCBI Taxonomy" id="48710"/>
    <lineage>
        <taxon>Eukaryota</taxon>
        <taxon>Metazoa</taxon>
        <taxon>Ecdysozoa</taxon>
        <taxon>Arthropoda</taxon>
        <taxon>Hexapoda</taxon>
        <taxon>Collembola</taxon>
        <taxon>Entomobryomorpha</taxon>
        <taxon>Entomobryoidea</taxon>
        <taxon>Orchesellidae</taxon>
        <taxon>Orchesellinae</taxon>
        <taxon>Orchesella</taxon>
    </lineage>
</organism>
<evidence type="ECO:0000256" key="1">
    <source>
        <dbReference type="ARBA" id="ARBA00023157"/>
    </source>
</evidence>
<dbReference type="PROSITE" id="PS50240">
    <property type="entry name" value="TRYPSIN_DOM"/>
    <property type="match status" value="2"/>
</dbReference>
<evidence type="ECO:0000256" key="2">
    <source>
        <dbReference type="ARBA" id="ARBA00024195"/>
    </source>
</evidence>
<dbReference type="SMART" id="SM00020">
    <property type="entry name" value="Tryp_SPc"/>
    <property type="match status" value="1"/>
</dbReference>
<proteinExistence type="inferred from homology"/>
<dbReference type="PROSITE" id="PS00134">
    <property type="entry name" value="TRYPSIN_HIS"/>
    <property type="match status" value="1"/>
</dbReference>
<dbReference type="Proteomes" id="UP001642540">
    <property type="component" value="Unassembled WGS sequence"/>
</dbReference>
<dbReference type="PANTHER" id="PTHR24256">
    <property type="entry name" value="TRYPTASE-RELATED"/>
    <property type="match status" value="1"/>
</dbReference>
<dbReference type="InterPro" id="IPR018114">
    <property type="entry name" value="TRYPSIN_HIS"/>
</dbReference>
<evidence type="ECO:0000313" key="6">
    <source>
        <dbReference type="Proteomes" id="UP001642540"/>
    </source>
</evidence>
<dbReference type="InterPro" id="IPR051487">
    <property type="entry name" value="Ser/Thr_Proteases_Immune/Dev"/>
</dbReference>
<evidence type="ECO:0000256" key="3">
    <source>
        <dbReference type="SAM" id="SignalP"/>
    </source>
</evidence>
<sequence length="607" mass="67107">MKNLLLVSIGILAFFGKSARSTIHCVGDQCLPADQGCDTFYDSHKITLPDETKTSDCTGKHGAGKLVYCCKTQYDATQMREEMAKTNELKSMKNLARSIAGAETNEYPHQVQFRTGGWCGGTVYNKNWIITAAHCVRHGNDTTTYTSATGQYIQESTGQVKQAIIIAGLSNIAHPPEANQYTIDKVIWHEKWNPDPAKVYDGHDIALLHLSRPLALEKGKIQPMKLAPANFIPNYGGNGVFVGFGNVHTKLGGGSEDLMEFIAPIHHPATGIEISFNPLNSGPAGYETTDMQIAIGGGESGALVGQGDSGGPFICADDNNKPILCGIASYKTCDVFVFCKKPSYFQRVAPLLDWIKNNTNSERQEEELIFDEPLFPEKVENKKVPKSLVRIVHVDKSCMGVIVTPKMILTTADCVTNPGYSKARPIVYHFESEMSMGYAGTQTSPNYQSNVSQNVSHYLEKPFNRNDMGIFILETPVTADYVAKLAPMDYQMKGRSVEYTFNKAVGSVEKRNFMELDKEECNTKLRSLDRNLELTPDQLCMRRVYSAEKDCKRDLGGMLLCDNEQYLCGIGSFHACKASGFPEIFSNYLNGRGTLRRSLNDGMAQFP</sequence>
<comment type="caution">
    <text evidence="5">The sequence shown here is derived from an EMBL/GenBank/DDBJ whole genome shotgun (WGS) entry which is preliminary data.</text>
</comment>
<name>A0ABP1Q6D5_9HEXA</name>
<feature type="domain" description="Peptidase S1" evidence="4">
    <location>
        <begin position="99"/>
        <end position="360"/>
    </location>
</feature>
<dbReference type="Gene3D" id="2.40.10.10">
    <property type="entry name" value="Trypsin-like serine proteases"/>
    <property type="match status" value="3"/>
</dbReference>
<dbReference type="EMBL" id="CAXLJM020000021">
    <property type="protein sequence ID" value="CAL8087491.1"/>
    <property type="molecule type" value="Genomic_DNA"/>
</dbReference>
<accession>A0ABP1Q6D5</accession>
<dbReference type="Pfam" id="PF00089">
    <property type="entry name" value="Trypsin"/>
    <property type="match status" value="2"/>
</dbReference>
<feature type="chain" id="PRO_5047278773" description="Peptidase S1 domain-containing protein" evidence="3">
    <location>
        <begin position="22"/>
        <end position="607"/>
    </location>
</feature>
<comment type="similarity">
    <text evidence="2">Belongs to the peptidase S1 family. CLIP subfamily.</text>
</comment>
<keyword evidence="1" id="KW-1015">Disulfide bond</keyword>
<dbReference type="InterPro" id="IPR001314">
    <property type="entry name" value="Peptidase_S1A"/>
</dbReference>
<dbReference type="PRINTS" id="PR00722">
    <property type="entry name" value="CHYMOTRYPSIN"/>
</dbReference>
<reference evidence="5 6" key="1">
    <citation type="submission" date="2024-08" db="EMBL/GenBank/DDBJ databases">
        <authorList>
            <person name="Cucini C."/>
            <person name="Frati F."/>
        </authorList>
    </citation>
    <scope>NUCLEOTIDE SEQUENCE [LARGE SCALE GENOMIC DNA]</scope>
</reference>
<keyword evidence="6" id="KW-1185">Reference proteome</keyword>
<evidence type="ECO:0000259" key="4">
    <source>
        <dbReference type="PROSITE" id="PS50240"/>
    </source>
</evidence>
<feature type="signal peptide" evidence="3">
    <location>
        <begin position="1"/>
        <end position="21"/>
    </location>
</feature>
<dbReference type="InterPro" id="IPR009003">
    <property type="entry name" value="Peptidase_S1_PA"/>
</dbReference>
<gene>
    <name evidence="5" type="ORF">ODALV1_LOCUS6760</name>
</gene>
<dbReference type="InterPro" id="IPR001254">
    <property type="entry name" value="Trypsin_dom"/>
</dbReference>
<feature type="domain" description="Peptidase S1" evidence="4">
    <location>
        <begin position="398"/>
        <end position="607"/>
    </location>
</feature>
<evidence type="ECO:0000313" key="5">
    <source>
        <dbReference type="EMBL" id="CAL8087491.1"/>
    </source>
</evidence>